<organism evidence="2 3">
    <name type="scientific">Gracilibacillus boraciitolerans JCM 21714</name>
    <dbReference type="NCBI Taxonomy" id="1298598"/>
    <lineage>
        <taxon>Bacteria</taxon>
        <taxon>Bacillati</taxon>
        <taxon>Bacillota</taxon>
        <taxon>Bacilli</taxon>
        <taxon>Bacillales</taxon>
        <taxon>Bacillaceae</taxon>
        <taxon>Gracilibacillus</taxon>
    </lineage>
</organism>
<name>W4VI11_9BACI</name>
<protein>
    <submittedName>
        <fullName evidence="2">Spore germination protein GerKA</fullName>
    </submittedName>
</protein>
<comment type="caution">
    <text evidence="2">The sequence shown here is derived from an EMBL/GenBank/DDBJ whole genome shotgun (WGS) entry which is preliminary data.</text>
</comment>
<proteinExistence type="predicted"/>
<gene>
    <name evidence="2" type="ORF">JCM21714_1393</name>
</gene>
<accession>W4VI11</accession>
<evidence type="ECO:0000313" key="2">
    <source>
        <dbReference type="EMBL" id="GAE92399.1"/>
    </source>
</evidence>
<dbReference type="Pfam" id="PF03323">
    <property type="entry name" value="GerA"/>
    <property type="match status" value="1"/>
</dbReference>
<dbReference type="GO" id="GO:0009847">
    <property type="term" value="P:spore germination"/>
    <property type="evidence" value="ECO:0007669"/>
    <property type="project" value="InterPro"/>
</dbReference>
<dbReference type="EMBL" id="BAVS01000004">
    <property type="protein sequence ID" value="GAE92399.1"/>
    <property type="molecule type" value="Genomic_DNA"/>
</dbReference>
<keyword evidence="1" id="KW-0472">Membrane</keyword>
<dbReference type="AlphaFoldDB" id="W4VI11"/>
<keyword evidence="3" id="KW-1185">Reference proteome</keyword>
<dbReference type="GO" id="GO:0016020">
    <property type="term" value="C:membrane"/>
    <property type="evidence" value="ECO:0007669"/>
    <property type="project" value="InterPro"/>
</dbReference>
<reference evidence="2 3" key="1">
    <citation type="journal article" date="2014" name="Genome Announc.">
        <title>Draft Genome Sequence of the Boron-Tolerant and Moderately Halotolerant Bacterium Gracilibacillus boraciitolerans JCM 21714T.</title>
        <authorList>
            <person name="Ahmed I."/>
            <person name="Oshima K."/>
            <person name="Suda W."/>
            <person name="Kitamura K."/>
            <person name="Iida T."/>
            <person name="Ohmori Y."/>
            <person name="Fujiwara T."/>
            <person name="Hattori M."/>
            <person name="Ohkuma M."/>
        </authorList>
    </citation>
    <scope>NUCLEOTIDE SEQUENCE [LARGE SCALE GENOMIC DNA]</scope>
    <source>
        <strain evidence="2 3">JCM 21714</strain>
    </source>
</reference>
<evidence type="ECO:0000256" key="1">
    <source>
        <dbReference type="ARBA" id="ARBA00023136"/>
    </source>
</evidence>
<dbReference type="InterPro" id="IPR004995">
    <property type="entry name" value="Spore_Ger"/>
</dbReference>
<dbReference type="Proteomes" id="UP000019102">
    <property type="component" value="Unassembled WGS sequence"/>
</dbReference>
<evidence type="ECO:0000313" key="3">
    <source>
        <dbReference type="Proteomes" id="UP000019102"/>
    </source>
</evidence>
<dbReference type="eggNOG" id="COG0619">
    <property type="taxonomic scope" value="Bacteria"/>
</dbReference>
<sequence length="53" mass="5562">MYPFPPFVEAFLMAGTMELLREAGARLPKTIGQTIGIVGGLVIGEAAVQAGDR</sequence>
<dbReference type="STRING" id="1298598.JCM21714_1393"/>